<dbReference type="RefSeq" id="XP_023164395.1">
    <property type="nucleotide sequence ID" value="XM_023308627.2"/>
</dbReference>
<organism evidence="1 2">
    <name type="scientific">Drosophila hydei</name>
    <name type="common">Fruit fly</name>
    <dbReference type="NCBI Taxonomy" id="7224"/>
    <lineage>
        <taxon>Eukaryota</taxon>
        <taxon>Metazoa</taxon>
        <taxon>Ecdysozoa</taxon>
        <taxon>Arthropoda</taxon>
        <taxon>Hexapoda</taxon>
        <taxon>Insecta</taxon>
        <taxon>Pterygota</taxon>
        <taxon>Neoptera</taxon>
        <taxon>Endopterygota</taxon>
        <taxon>Diptera</taxon>
        <taxon>Brachycera</taxon>
        <taxon>Muscomorpha</taxon>
        <taxon>Ephydroidea</taxon>
        <taxon>Drosophilidae</taxon>
        <taxon>Drosophila</taxon>
    </lineage>
</organism>
<name>A0A6J1LFT1_DROHY</name>
<dbReference type="OMA" id="KRECYSE"/>
<dbReference type="KEGG" id="dhe:111595071"/>
<keyword evidence="1" id="KW-1185">Reference proteome</keyword>
<dbReference type="AlphaFoldDB" id="A0A6J1LFT1"/>
<accession>A0A6J1LFT1</accession>
<reference evidence="2" key="1">
    <citation type="submission" date="2025-08" db="UniProtKB">
        <authorList>
            <consortium name="RefSeq"/>
        </authorList>
    </citation>
    <scope>IDENTIFICATION</scope>
    <source>
        <strain evidence="2">15085-1641.00</strain>
        <tissue evidence="2">Whole body</tissue>
    </source>
</reference>
<gene>
    <name evidence="2" type="primary">LOC111595071</name>
</gene>
<dbReference type="Proteomes" id="UP000504633">
    <property type="component" value="Unplaced"/>
</dbReference>
<protein>
    <submittedName>
        <fullName evidence="2">Protein Z600</fullName>
    </submittedName>
</protein>
<sequence>MASIETSLILQRLNSLKIVETPKQPQRDNGKRECYSEDVKKPHVPATPCSGAVGFLTELKKRRKVKLNRVYSYEMDKHFVKARKSLNF</sequence>
<dbReference type="GeneID" id="111595071"/>
<evidence type="ECO:0000313" key="1">
    <source>
        <dbReference type="Proteomes" id="UP000504633"/>
    </source>
</evidence>
<dbReference type="OrthoDB" id="7853942at2759"/>
<proteinExistence type="predicted"/>
<evidence type="ECO:0000313" key="2">
    <source>
        <dbReference type="RefSeq" id="XP_023164395.1"/>
    </source>
</evidence>